<dbReference type="STRING" id="251221.gene:10759108"/>
<evidence type="ECO:0000313" key="1">
    <source>
        <dbReference type="EMBL" id="BAC89559.1"/>
    </source>
</evidence>
<dbReference type="AlphaFoldDB" id="Q7NK62"/>
<dbReference type="Proteomes" id="UP000000557">
    <property type="component" value="Chromosome"/>
</dbReference>
<dbReference type="OrthoDB" id="426546at2"/>
<name>Q7NK62_GLOVI</name>
<reference evidence="1 2" key="1">
    <citation type="journal article" date="2003" name="DNA Res.">
        <title>Complete genome structure of Gloeobacter violaceus PCC 7421, a cyanobacterium that lacks thylakoids.</title>
        <authorList>
            <person name="Nakamura Y."/>
            <person name="Kaneko T."/>
            <person name="Sato S."/>
            <person name="Mimuro M."/>
            <person name="Miyashita H."/>
            <person name="Tsuchiya T."/>
            <person name="Sasamoto S."/>
            <person name="Watanabe A."/>
            <person name="Kawashima K."/>
            <person name="Kishida Y."/>
            <person name="Kiyokawa C."/>
            <person name="Kohara M."/>
            <person name="Matsumoto M."/>
            <person name="Matsuno A."/>
            <person name="Nakazaki N."/>
            <person name="Shimpo S."/>
            <person name="Takeuchi C."/>
            <person name="Yamada M."/>
            <person name="Tabata S."/>
        </authorList>
    </citation>
    <scope>NUCLEOTIDE SEQUENCE [LARGE SCALE GENOMIC DNA]</scope>
    <source>
        <strain evidence="2">ATCC 29082 / PCC 7421</strain>
    </source>
</reference>
<organism evidence="1 2">
    <name type="scientific">Gloeobacter violaceus (strain ATCC 29082 / PCC 7421)</name>
    <dbReference type="NCBI Taxonomy" id="251221"/>
    <lineage>
        <taxon>Bacteria</taxon>
        <taxon>Bacillati</taxon>
        <taxon>Cyanobacteriota</taxon>
        <taxon>Cyanophyceae</taxon>
        <taxon>Gloeobacterales</taxon>
        <taxon>Gloeobacteraceae</taxon>
        <taxon>Gloeobacter</taxon>
    </lineage>
</organism>
<evidence type="ECO:0000313" key="2">
    <source>
        <dbReference type="Proteomes" id="UP000000557"/>
    </source>
</evidence>
<dbReference type="InParanoid" id="Q7NK62"/>
<proteinExistence type="predicted"/>
<dbReference type="KEGG" id="gvi:gll1618"/>
<dbReference type="EMBL" id="BA000045">
    <property type="protein sequence ID" value="BAC89559.1"/>
    <property type="molecule type" value="Genomic_DNA"/>
</dbReference>
<sequence length="139" mass="16070">MLLPSFRGCTMPNSHPSSTITLSRRAKCEDPRSSLRKHSTRLAALRRRLFQREARRREHRFQKSDAHLCTQRTYRNWRISTRWLIRGYVADLLNPQGKPFGEPLLCFATPDLAQAYAMRYIDWLMLFASPGAQVSGSGC</sequence>
<keyword evidence="2" id="KW-1185">Reference proteome</keyword>
<dbReference type="HOGENOM" id="CLU_1842265_0_0_3"/>
<protein>
    <submittedName>
        <fullName evidence="1">Gll1618 protein</fullName>
    </submittedName>
</protein>
<reference evidence="1 2" key="2">
    <citation type="journal article" date="2003" name="DNA Res.">
        <title>Complete genome structure of Gloeobacter violaceus PCC 7421, a cyanobacterium that lacks thylakoids (supplement).</title>
        <authorList>
            <person name="Nakamura Y."/>
            <person name="Kaneko T."/>
            <person name="Sato S."/>
            <person name="Mimuro M."/>
            <person name="Miyashita H."/>
            <person name="Tsuchiya T."/>
            <person name="Sasamoto S."/>
            <person name="Watanabe A."/>
            <person name="Kawashima K."/>
            <person name="Kishida Y."/>
            <person name="Kiyokawa C."/>
            <person name="Kohara M."/>
            <person name="Matsumoto M."/>
            <person name="Matsuno A."/>
            <person name="Nakazaki N."/>
            <person name="Shimpo S."/>
            <person name="Takeuchi C."/>
            <person name="Yamada M."/>
            <person name="Tabata S."/>
        </authorList>
    </citation>
    <scope>NUCLEOTIDE SEQUENCE [LARGE SCALE GENOMIC DNA]</scope>
    <source>
        <strain evidence="2">ATCC 29082 / PCC 7421</strain>
    </source>
</reference>
<dbReference type="EnsemblBacteria" id="BAC89559">
    <property type="protein sequence ID" value="BAC89559"/>
    <property type="gene ID" value="BAC89559"/>
</dbReference>
<gene>
    <name evidence="1" type="ordered locus">gll1618</name>
</gene>
<accession>Q7NK62</accession>